<protein>
    <submittedName>
        <fullName evidence="3">Carboxymuconolactone decarboxylase</fullName>
    </submittedName>
</protein>
<organism evidence="3 4">
    <name type="scientific">Pseudofrankia inefficax (strain DSM 45817 / CECT 9037 / DDB 130130 / EuI1c)</name>
    <name type="common">Frankia inefficax</name>
    <dbReference type="NCBI Taxonomy" id="298654"/>
    <lineage>
        <taxon>Bacteria</taxon>
        <taxon>Bacillati</taxon>
        <taxon>Actinomycetota</taxon>
        <taxon>Actinomycetes</taxon>
        <taxon>Frankiales</taxon>
        <taxon>Frankiaceae</taxon>
        <taxon>Pseudofrankia</taxon>
    </lineage>
</organism>
<evidence type="ECO:0000313" key="3">
    <source>
        <dbReference type="EMBL" id="ADP79459.1"/>
    </source>
</evidence>
<dbReference type="eggNOG" id="COG2128">
    <property type="taxonomic scope" value="Bacteria"/>
</dbReference>
<dbReference type="AlphaFoldDB" id="E3J508"/>
<dbReference type="Gene3D" id="1.20.1290.10">
    <property type="entry name" value="AhpD-like"/>
    <property type="match status" value="1"/>
</dbReference>
<dbReference type="Proteomes" id="UP000002484">
    <property type="component" value="Chromosome"/>
</dbReference>
<dbReference type="GO" id="GO:0051920">
    <property type="term" value="F:peroxiredoxin activity"/>
    <property type="evidence" value="ECO:0007669"/>
    <property type="project" value="InterPro"/>
</dbReference>
<accession>E3J508</accession>
<dbReference type="PANTHER" id="PTHR34846">
    <property type="entry name" value="4-CARBOXYMUCONOLACTONE DECARBOXYLASE FAMILY PROTEIN (AFU_ORTHOLOGUE AFUA_6G11590)"/>
    <property type="match status" value="1"/>
</dbReference>
<evidence type="ECO:0000313" key="4">
    <source>
        <dbReference type="Proteomes" id="UP000002484"/>
    </source>
</evidence>
<keyword evidence="4" id="KW-1185">Reference proteome</keyword>
<dbReference type="SUPFAM" id="SSF69118">
    <property type="entry name" value="AhpD-like"/>
    <property type="match status" value="1"/>
</dbReference>
<proteinExistence type="predicted"/>
<dbReference type="InterPro" id="IPR003779">
    <property type="entry name" value="CMD-like"/>
</dbReference>
<dbReference type="Pfam" id="PF02627">
    <property type="entry name" value="CMD"/>
    <property type="match status" value="1"/>
</dbReference>
<reference evidence="3 4" key="1">
    <citation type="submission" date="2010-10" db="EMBL/GenBank/DDBJ databases">
        <title>Complete sequence of Frankia sp. EuI1c.</title>
        <authorList>
            <consortium name="US DOE Joint Genome Institute"/>
            <person name="Lucas S."/>
            <person name="Copeland A."/>
            <person name="Lapidus A."/>
            <person name="Cheng J.-F."/>
            <person name="Bruce D."/>
            <person name="Goodwin L."/>
            <person name="Pitluck S."/>
            <person name="Chertkov O."/>
            <person name="Detter J.C."/>
            <person name="Han C."/>
            <person name="Tapia R."/>
            <person name="Land M."/>
            <person name="Hauser L."/>
            <person name="Jeffries C."/>
            <person name="Kyrpides N."/>
            <person name="Ivanova N."/>
            <person name="Mikhailova N."/>
            <person name="Beauchemin N."/>
            <person name="Sen A."/>
            <person name="Sur S.A."/>
            <person name="Gtari M."/>
            <person name="Wall L."/>
            <person name="Tisa L."/>
            <person name="Woyke T."/>
        </authorList>
    </citation>
    <scope>NUCLEOTIDE SEQUENCE [LARGE SCALE GENOMIC DNA]</scope>
    <source>
        <strain evidence="4">DSM 45817 / CECT 9037 / EuI1c</strain>
    </source>
</reference>
<gene>
    <name evidence="3" type="ordered locus">FraEuI1c_1392</name>
</gene>
<dbReference type="InParanoid" id="E3J508"/>
<dbReference type="EMBL" id="CP002299">
    <property type="protein sequence ID" value="ADP79459.1"/>
    <property type="molecule type" value="Genomic_DNA"/>
</dbReference>
<sequence>MTGTNALTGAPATRIGPLPAAEWDEADRELLRGHLARAERYLTGQPDAPPMPPVLGLLARHARIGGPWLAFSGRLLEDGSLRPRDRELLILRVGVRTRSRYLWAEHVRLGQEAGLTEAEVATVGVGAEAEGWSGRDRDLLTAVDQLVDQHVLDDVLWARLAGELDERELLELIFVVGSYVCLAMVLNSAGLAPPADSPPVPWTDPAAHPTRLDAT</sequence>
<dbReference type="HOGENOM" id="CLU_082760_2_1_11"/>
<feature type="region of interest" description="Disordered" evidence="1">
    <location>
        <begin position="194"/>
        <end position="215"/>
    </location>
</feature>
<dbReference type="KEGG" id="fri:FraEuI1c_1392"/>
<dbReference type="InterPro" id="IPR029032">
    <property type="entry name" value="AhpD-like"/>
</dbReference>
<dbReference type="PANTHER" id="PTHR34846:SF5">
    <property type="entry name" value="CARBOXYMUCONOLACTONE DECARBOXYLASE-LIKE DOMAIN-CONTAINING PROTEIN"/>
    <property type="match status" value="1"/>
</dbReference>
<name>E3J508_PSEI1</name>
<evidence type="ECO:0000256" key="1">
    <source>
        <dbReference type="SAM" id="MobiDB-lite"/>
    </source>
</evidence>
<evidence type="ECO:0000259" key="2">
    <source>
        <dbReference type="Pfam" id="PF02627"/>
    </source>
</evidence>
<dbReference type="STRING" id="298654.FraEuI1c_1392"/>
<dbReference type="RefSeq" id="WP_013422579.1">
    <property type="nucleotide sequence ID" value="NC_014666.1"/>
</dbReference>
<feature type="domain" description="Carboxymuconolactone decarboxylase-like" evidence="2">
    <location>
        <begin position="68"/>
        <end position="135"/>
    </location>
</feature>